<keyword evidence="4" id="KW-0561">Oxygen transport</keyword>
<dbReference type="GO" id="GO:0019825">
    <property type="term" value="F:oxygen binding"/>
    <property type="evidence" value="ECO:0007669"/>
    <property type="project" value="InterPro"/>
</dbReference>
<evidence type="ECO:0000313" key="7">
    <source>
        <dbReference type="Proteomes" id="UP000024635"/>
    </source>
</evidence>
<evidence type="ECO:0000256" key="2">
    <source>
        <dbReference type="ARBA" id="ARBA00022723"/>
    </source>
</evidence>
<keyword evidence="3" id="KW-0408">Iron</keyword>
<comment type="similarity">
    <text evidence="4">Belongs to the globin family.</text>
</comment>
<dbReference type="OrthoDB" id="436496at2759"/>
<dbReference type="InterPro" id="IPR044399">
    <property type="entry name" value="Mb-like_M"/>
</dbReference>
<dbReference type="PANTHER" id="PTHR46458">
    <property type="entry name" value="BLR2807 PROTEIN"/>
    <property type="match status" value="1"/>
</dbReference>
<dbReference type="STRING" id="53326.A0A016T1L6"/>
<evidence type="ECO:0000259" key="5">
    <source>
        <dbReference type="Pfam" id="PF00042"/>
    </source>
</evidence>
<comment type="caution">
    <text evidence="6">The sequence shown here is derived from an EMBL/GenBank/DDBJ whole genome shotgun (WGS) entry which is preliminary data.</text>
</comment>
<dbReference type="Proteomes" id="UP000024635">
    <property type="component" value="Unassembled WGS sequence"/>
</dbReference>
<evidence type="ECO:0000256" key="3">
    <source>
        <dbReference type="ARBA" id="ARBA00023004"/>
    </source>
</evidence>
<dbReference type="Gene3D" id="1.10.490.10">
    <property type="entry name" value="Globins"/>
    <property type="match status" value="1"/>
</dbReference>
<dbReference type="SUPFAM" id="SSF46458">
    <property type="entry name" value="Globin-like"/>
    <property type="match status" value="1"/>
</dbReference>
<evidence type="ECO:0000256" key="4">
    <source>
        <dbReference type="RuleBase" id="RU000356"/>
    </source>
</evidence>
<proteinExistence type="inferred from homology"/>
<dbReference type="Pfam" id="PF00042">
    <property type="entry name" value="Globin"/>
    <property type="match status" value="1"/>
</dbReference>
<dbReference type="InterPro" id="IPR009050">
    <property type="entry name" value="Globin-like_sf"/>
</dbReference>
<keyword evidence="2" id="KW-0479">Metal-binding</keyword>
<organism evidence="6 7">
    <name type="scientific">Ancylostoma ceylanicum</name>
    <dbReference type="NCBI Taxonomy" id="53326"/>
    <lineage>
        <taxon>Eukaryota</taxon>
        <taxon>Metazoa</taxon>
        <taxon>Ecdysozoa</taxon>
        <taxon>Nematoda</taxon>
        <taxon>Chromadorea</taxon>
        <taxon>Rhabditida</taxon>
        <taxon>Rhabditina</taxon>
        <taxon>Rhabditomorpha</taxon>
        <taxon>Strongyloidea</taxon>
        <taxon>Ancylostomatidae</taxon>
        <taxon>Ancylostomatinae</taxon>
        <taxon>Ancylostoma</taxon>
    </lineage>
</organism>
<keyword evidence="4" id="KW-0813">Transport</keyword>
<dbReference type="AlphaFoldDB" id="A0A016T1L6"/>
<dbReference type="InterPro" id="IPR050532">
    <property type="entry name" value="Globin-like_OT"/>
</dbReference>
<name>A0A016T1L6_9BILA</name>
<dbReference type="InterPro" id="IPR000971">
    <property type="entry name" value="Globin"/>
</dbReference>
<reference evidence="7" key="1">
    <citation type="journal article" date="2015" name="Nat. Genet.">
        <title>The genome and transcriptome of the zoonotic hookworm Ancylostoma ceylanicum identify infection-specific gene families.</title>
        <authorList>
            <person name="Schwarz E.M."/>
            <person name="Hu Y."/>
            <person name="Antoshechkin I."/>
            <person name="Miller M.M."/>
            <person name="Sternberg P.W."/>
            <person name="Aroian R.V."/>
        </authorList>
    </citation>
    <scope>NUCLEOTIDE SEQUENCE</scope>
    <source>
        <strain evidence="7">HY135</strain>
    </source>
</reference>
<keyword evidence="7" id="KW-1185">Reference proteome</keyword>
<dbReference type="GO" id="GO:0046872">
    <property type="term" value="F:metal ion binding"/>
    <property type="evidence" value="ECO:0007669"/>
    <property type="project" value="UniProtKB-KW"/>
</dbReference>
<feature type="domain" description="Globin" evidence="5">
    <location>
        <begin position="172"/>
        <end position="255"/>
    </location>
</feature>
<dbReference type="PANTHER" id="PTHR46458:SF6">
    <property type="entry name" value="GLOBIN FAMILY PROFILE DOMAIN-CONTAINING PROTEIN"/>
    <property type="match status" value="1"/>
</dbReference>
<dbReference type="GO" id="GO:0005344">
    <property type="term" value="F:oxygen carrier activity"/>
    <property type="evidence" value="ECO:0007669"/>
    <property type="project" value="UniProtKB-KW"/>
</dbReference>
<dbReference type="CDD" id="cd01040">
    <property type="entry name" value="Mb-like"/>
    <property type="match status" value="1"/>
</dbReference>
<gene>
    <name evidence="6" type="primary">Acey_s0145.g2477</name>
    <name evidence="6" type="synonym">Acey-glb-5</name>
    <name evidence="6" type="ORF">Y032_0145g2477</name>
</gene>
<keyword evidence="1 4" id="KW-0349">Heme</keyword>
<evidence type="ECO:0000313" key="6">
    <source>
        <dbReference type="EMBL" id="EYB96903.1"/>
    </source>
</evidence>
<evidence type="ECO:0000256" key="1">
    <source>
        <dbReference type="ARBA" id="ARBA00022617"/>
    </source>
</evidence>
<dbReference type="GO" id="GO:0020037">
    <property type="term" value="F:heme binding"/>
    <property type="evidence" value="ECO:0007669"/>
    <property type="project" value="InterPro"/>
</dbReference>
<protein>
    <recommendedName>
        <fullName evidence="5">Globin domain-containing protein</fullName>
    </recommendedName>
</protein>
<dbReference type="InterPro" id="IPR012292">
    <property type="entry name" value="Globin/Proto"/>
</dbReference>
<dbReference type="EMBL" id="JARK01001481">
    <property type="protein sequence ID" value="EYB96903.1"/>
    <property type="molecule type" value="Genomic_DNA"/>
</dbReference>
<sequence length="426" mass="49511">MRKDRSEMFSAVVRPNPAGLVQSDRNRSSKGKFHTTASSMNFFMYREYRVRELIDETMKSVMEAACSFDSDRVTVIDNAGGVRTVEHFDISTDVTEESEEEYSDTGLVLEVGDMARAHWIQLHKLNKQAHVIQNTFLYMLEKYKHIRPVWQFGMKIDDTNPDWKLKLYDDFYFRHHCASVQSAITMIMENMDDRECLQKLLNEIGAHHFFYDTSEPHLDIFIDSMLTTMKKQLVGANKMDSDSEQSWRLLLKDVKTFMSEGIAIQRNVYLRQCMTSSEIENIRSKWEKVLEFGLVEAGEILCDKAIQTYDKLLETHNMRMDVPLGRPSEVFKQFAEHTMKALDVTTKSHSETTGFCTLPDKVKDFVVTCMVLDICPTFARRAMMDGMFTMLSRVLGDQELNESILRTWSKLYRVLEQAIIVNIVEY</sequence>
<accession>A0A016T1L6</accession>